<dbReference type="Proteomes" id="UP000000311">
    <property type="component" value="Unassembled WGS sequence"/>
</dbReference>
<sequence length="601" mass="68164">MWLHCSILIYIFGFLLVKSSRSFDDAVGYSSSLDRKLTLKLKTATRLKHNLGKILHELPRQNYELYHSVKTIEDYLKNGGSLIECLDILPSVIYAPIGEQIDVILESMENHLPKFVLPAISFVRRSLSQGILDADEIYRPTFGPLKADLFEKIPLIELKKAALPLIYHKPIKALVGPWSKIIGETASLINDKIVPPRRQLIAYMLANLRIPDMTAEVRESIAYLVEHLQSHGKRELTDFSVSSDPYTLVANAISSLPLQNEILMRVNTLLPFLKKPAECRKSAEFSSFFQNNILNYTLLILRDRMISRSKAGIMLLSMIKNNTEVRDTVERLSPFEYASWKDLLLAFVSQLRRRQTHRDRMSDIVDTVYGELILRNSRKHWQLLRNSIIATSIFTAIARRESSSKIRRLLIEVASDKSIKEEIWQKALAFTSSEDIDGPMDAVLKTLKALLASGFLDQTALLINIAELVTTYDNRINQGQAECVNRLETYLANLTQVGIGKQMTIENIDVEDLLQALPDLDVYTDEYRNLKSFLSQKELEAKIGQVDVNAHPTRGRLLAQLLQMIELAGGIDDSLRHLAKQFVDNVAYEGYGSGALLYRSS</sequence>
<dbReference type="EMBL" id="GL438827">
    <property type="protein sequence ID" value="EFN68363.1"/>
    <property type="molecule type" value="Genomic_DNA"/>
</dbReference>
<accession>E2AED0</accession>
<keyword evidence="3" id="KW-1185">Reference proteome</keyword>
<feature type="signal peptide" evidence="1">
    <location>
        <begin position="1"/>
        <end position="22"/>
    </location>
</feature>
<organism evidence="3">
    <name type="scientific">Camponotus floridanus</name>
    <name type="common">Florida carpenter ant</name>
    <dbReference type="NCBI Taxonomy" id="104421"/>
    <lineage>
        <taxon>Eukaryota</taxon>
        <taxon>Metazoa</taxon>
        <taxon>Ecdysozoa</taxon>
        <taxon>Arthropoda</taxon>
        <taxon>Hexapoda</taxon>
        <taxon>Insecta</taxon>
        <taxon>Pterygota</taxon>
        <taxon>Neoptera</taxon>
        <taxon>Endopterygota</taxon>
        <taxon>Hymenoptera</taxon>
        <taxon>Apocrita</taxon>
        <taxon>Aculeata</taxon>
        <taxon>Formicoidea</taxon>
        <taxon>Formicidae</taxon>
        <taxon>Formicinae</taxon>
        <taxon>Camponotus</taxon>
    </lineage>
</organism>
<proteinExistence type="predicted"/>
<dbReference type="KEGG" id="cfo:105251462"/>
<name>E2AED0_CAMFO</name>
<feature type="chain" id="PRO_5003157165" evidence="1">
    <location>
        <begin position="23"/>
        <end position="601"/>
    </location>
</feature>
<evidence type="ECO:0000313" key="3">
    <source>
        <dbReference type="Proteomes" id="UP000000311"/>
    </source>
</evidence>
<keyword evidence="1" id="KW-0732">Signal</keyword>
<dbReference type="OMA" id="NRINEEQ"/>
<dbReference type="InParanoid" id="E2AED0"/>
<evidence type="ECO:0000256" key="1">
    <source>
        <dbReference type="SAM" id="SignalP"/>
    </source>
</evidence>
<dbReference type="AlphaFoldDB" id="E2AED0"/>
<gene>
    <name evidence="2" type="ORF">EAG_13274</name>
</gene>
<evidence type="ECO:0000313" key="2">
    <source>
        <dbReference type="EMBL" id="EFN68363.1"/>
    </source>
</evidence>
<dbReference type="OrthoDB" id="7539645at2759"/>
<protein>
    <submittedName>
        <fullName evidence="2">Uncharacterized protein</fullName>
    </submittedName>
</protein>
<reference evidence="2 3" key="1">
    <citation type="journal article" date="2010" name="Science">
        <title>Genomic comparison of the ants Camponotus floridanus and Harpegnathos saltator.</title>
        <authorList>
            <person name="Bonasio R."/>
            <person name="Zhang G."/>
            <person name="Ye C."/>
            <person name="Mutti N.S."/>
            <person name="Fang X."/>
            <person name="Qin N."/>
            <person name="Donahue G."/>
            <person name="Yang P."/>
            <person name="Li Q."/>
            <person name="Li C."/>
            <person name="Zhang P."/>
            <person name="Huang Z."/>
            <person name="Berger S.L."/>
            <person name="Reinberg D."/>
            <person name="Wang J."/>
            <person name="Liebig J."/>
        </authorList>
    </citation>
    <scope>NUCLEOTIDE SEQUENCE [LARGE SCALE GENOMIC DNA]</scope>
    <source>
        <strain evidence="3">C129</strain>
    </source>
</reference>